<sequence length="42" mass="4787">MEQEMTMQELIALMNDTDGELLIHVEFGEEADVDGEETRSTE</sequence>
<dbReference type="RefSeq" id="WP_278276582.1">
    <property type="nucleotide sequence ID" value="NZ_FMKA01000006.1"/>
</dbReference>
<organism evidence="1 2">
    <name type="scientific">Anaerobium acetethylicum</name>
    <dbReference type="NCBI Taxonomy" id="1619234"/>
    <lineage>
        <taxon>Bacteria</taxon>
        <taxon>Bacillati</taxon>
        <taxon>Bacillota</taxon>
        <taxon>Clostridia</taxon>
        <taxon>Lachnospirales</taxon>
        <taxon>Lachnospiraceae</taxon>
        <taxon>Anaerobium</taxon>
    </lineage>
</organism>
<dbReference type="Proteomes" id="UP000199315">
    <property type="component" value="Unassembled WGS sequence"/>
</dbReference>
<evidence type="ECO:0000313" key="1">
    <source>
        <dbReference type="EMBL" id="SCP96767.1"/>
    </source>
</evidence>
<dbReference type="EMBL" id="FMKA01000006">
    <property type="protein sequence ID" value="SCP96767.1"/>
    <property type="molecule type" value="Genomic_DNA"/>
</dbReference>
<name>A0A1D3TSF9_9FIRM</name>
<proteinExistence type="predicted"/>
<gene>
    <name evidence="1" type="ORF">SAMN05421730_100660</name>
</gene>
<reference evidence="1 2" key="1">
    <citation type="submission" date="2016-09" db="EMBL/GenBank/DDBJ databases">
        <authorList>
            <person name="Capua I."/>
            <person name="De Benedictis P."/>
            <person name="Joannis T."/>
            <person name="Lombin L.H."/>
            <person name="Cattoli G."/>
        </authorList>
    </citation>
    <scope>NUCLEOTIDE SEQUENCE [LARGE SCALE GENOMIC DNA]</scope>
    <source>
        <strain evidence="1 2">GluBS11</strain>
    </source>
</reference>
<evidence type="ECO:0000313" key="2">
    <source>
        <dbReference type="Proteomes" id="UP000199315"/>
    </source>
</evidence>
<dbReference type="AlphaFoldDB" id="A0A1D3TSF9"/>
<accession>A0A1D3TSF9</accession>
<keyword evidence="2" id="KW-1185">Reference proteome</keyword>
<protein>
    <submittedName>
        <fullName evidence="1">Uncharacterized protein</fullName>
    </submittedName>
</protein>